<feature type="compositionally biased region" description="Basic and acidic residues" evidence="1">
    <location>
        <begin position="12"/>
        <end position="28"/>
    </location>
</feature>
<dbReference type="AlphaFoldDB" id="A0A565C7Q0"/>
<sequence>MGQRPSGGLNRQGDRKPDGGEKKEKKFEPAAPPARVGRKQRKHKGSEAAARLPTVTVQAPVTEIGSANE</sequence>
<reference evidence="2" key="1">
    <citation type="submission" date="2019-07" db="EMBL/GenBank/DDBJ databases">
        <authorList>
            <person name="Dittberner H."/>
        </authorList>
    </citation>
    <scope>NUCLEOTIDE SEQUENCE [LARGE SCALE GENOMIC DNA]</scope>
</reference>
<dbReference type="Proteomes" id="UP000489600">
    <property type="component" value="Unassembled WGS sequence"/>
</dbReference>
<accession>A0A565C7Q0</accession>
<evidence type="ECO:0000256" key="1">
    <source>
        <dbReference type="SAM" id="MobiDB-lite"/>
    </source>
</evidence>
<protein>
    <submittedName>
        <fullName evidence="2">Uncharacterized protein</fullName>
    </submittedName>
</protein>
<evidence type="ECO:0000313" key="3">
    <source>
        <dbReference type="Proteomes" id="UP000489600"/>
    </source>
</evidence>
<evidence type="ECO:0000313" key="2">
    <source>
        <dbReference type="EMBL" id="VVB09686.1"/>
    </source>
</evidence>
<gene>
    <name evidence="2" type="ORF">ANE_LOCUS20130</name>
</gene>
<comment type="caution">
    <text evidence="2">The sequence shown here is derived from an EMBL/GenBank/DDBJ whole genome shotgun (WGS) entry which is preliminary data.</text>
</comment>
<keyword evidence="3" id="KW-1185">Reference proteome</keyword>
<dbReference type="EMBL" id="CABITT030000007">
    <property type="protein sequence ID" value="VVB09686.1"/>
    <property type="molecule type" value="Genomic_DNA"/>
</dbReference>
<organism evidence="2 3">
    <name type="scientific">Arabis nemorensis</name>
    <dbReference type="NCBI Taxonomy" id="586526"/>
    <lineage>
        <taxon>Eukaryota</taxon>
        <taxon>Viridiplantae</taxon>
        <taxon>Streptophyta</taxon>
        <taxon>Embryophyta</taxon>
        <taxon>Tracheophyta</taxon>
        <taxon>Spermatophyta</taxon>
        <taxon>Magnoliopsida</taxon>
        <taxon>eudicotyledons</taxon>
        <taxon>Gunneridae</taxon>
        <taxon>Pentapetalae</taxon>
        <taxon>rosids</taxon>
        <taxon>malvids</taxon>
        <taxon>Brassicales</taxon>
        <taxon>Brassicaceae</taxon>
        <taxon>Arabideae</taxon>
        <taxon>Arabis</taxon>
    </lineage>
</organism>
<feature type="region of interest" description="Disordered" evidence="1">
    <location>
        <begin position="1"/>
        <end position="54"/>
    </location>
</feature>
<name>A0A565C7Q0_9BRAS</name>
<proteinExistence type="predicted"/>